<sequence length="59" mass="6940">MGKCKKCHKQRAQLSYQKLCQKCSADKSRLATEQMRNKQGSAWEKWKLGMKKYSDSLEK</sequence>
<protein>
    <submittedName>
        <fullName evidence="1">Uncharacterized protein</fullName>
    </submittedName>
</protein>
<gene>
    <name evidence="1" type="ORF">S06H3_32177</name>
</gene>
<proteinExistence type="predicted"/>
<comment type="caution">
    <text evidence="1">The sequence shown here is derived from an EMBL/GenBank/DDBJ whole genome shotgun (WGS) entry which is preliminary data.</text>
</comment>
<evidence type="ECO:0000313" key="1">
    <source>
        <dbReference type="EMBL" id="GAI27277.1"/>
    </source>
</evidence>
<accession>X1M6M2</accession>
<name>X1M6M2_9ZZZZ</name>
<reference evidence="1" key="1">
    <citation type="journal article" date="2014" name="Front. Microbiol.">
        <title>High frequency of phylogenetically diverse reductive dehalogenase-homologous genes in deep subseafloor sedimentary metagenomes.</title>
        <authorList>
            <person name="Kawai M."/>
            <person name="Futagami T."/>
            <person name="Toyoda A."/>
            <person name="Takaki Y."/>
            <person name="Nishi S."/>
            <person name="Hori S."/>
            <person name="Arai W."/>
            <person name="Tsubouchi T."/>
            <person name="Morono Y."/>
            <person name="Uchiyama I."/>
            <person name="Ito T."/>
            <person name="Fujiyama A."/>
            <person name="Inagaki F."/>
            <person name="Takami H."/>
        </authorList>
    </citation>
    <scope>NUCLEOTIDE SEQUENCE</scope>
    <source>
        <strain evidence="1">Expedition CK06-06</strain>
    </source>
</reference>
<organism evidence="1">
    <name type="scientific">marine sediment metagenome</name>
    <dbReference type="NCBI Taxonomy" id="412755"/>
    <lineage>
        <taxon>unclassified sequences</taxon>
        <taxon>metagenomes</taxon>
        <taxon>ecological metagenomes</taxon>
    </lineage>
</organism>
<dbReference type="EMBL" id="BARV01019109">
    <property type="protein sequence ID" value="GAI27277.1"/>
    <property type="molecule type" value="Genomic_DNA"/>
</dbReference>
<dbReference type="AlphaFoldDB" id="X1M6M2"/>